<protein>
    <submittedName>
        <fullName evidence="1">Uncharacterized protein</fullName>
    </submittedName>
</protein>
<sequence>MSPMLGSMAAAPPPSPRPPPAHAGVPPSIPSPSISVTTPAPPLAHAPVMAAAPCLTPARAPVPAAAPCPPPARAPVPAAAPCPAPARAPVLVAAPAPAPVLAAQGENIRPSKAPSKKRLKSSVVPVVRSPGVNIMLSQALPRSIGVKRSSPTPSQTPCLTRSSKRRKLKSEMWNDFDPIYDGNKLMEAKCKHCKRVFAAARDVGTSSCLRHMLVCEERAKTYEFLDSMKSTMSQSDPNNSEKWMYDPDRAHFELVRMIVLHELPFRIVEYQGFKKFVHSLNPAFQLVSRTTIRLDCINMFVQHKITLQDVLQKLDSRVSLTSDMWTSRQVMSYMCITCHFIDEKWKLRKKVIWFSEADTPHDGTNLFNIMLDCMEDWGLQKKVFSITLDNASNNNSCMSYMQANLLGKNLLPCNGDLLHRRCGCHVINLTVQEGLAIPCVAVVNIRESIKFVRSSSPRKKKFKEIVKQEGITCTMKACLDVPTRWNSTHLRIKIALEYRRAFAALKLQDTSYTCQPTNDKWETAESVCNLLEVFLDATMVLSGTSYPTAHLYFHELWKIYLTLEREAKHEEMTIKTMVEVMKKKFMKYWKLSYLTICLPVILDPRYKFKFLDLCLKSGFQSEATQYLGRVKKTFKNLFVEYSSHDDESTMVNDQGTSNVGTNIDNPWDQWNKQVQEEQKKRAKLSELQIYLMMMCIHKKMLSIYSSGGP</sequence>
<reference evidence="1" key="1">
    <citation type="submission" date="2021-05" db="EMBL/GenBank/DDBJ databases">
        <authorList>
            <person name="Scholz U."/>
            <person name="Mascher M."/>
            <person name="Fiebig A."/>
        </authorList>
    </citation>
    <scope>NUCLEOTIDE SEQUENCE [LARGE SCALE GENOMIC DNA]</scope>
</reference>
<keyword evidence="2" id="KW-1185">Reference proteome</keyword>
<accession>A0ACD5V8X9</accession>
<dbReference type="Proteomes" id="UP001732700">
    <property type="component" value="Chromosome 2D"/>
</dbReference>
<reference evidence="1" key="2">
    <citation type="submission" date="2025-09" db="UniProtKB">
        <authorList>
            <consortium name="EnsemblPlants"/>
        </authorList>
    </citation>
    <scope>IDENTIFICATION</scope>
</reference>
<evidence type="ECO:0000313" key="2">
    <source>
        <dbReference type="Proteomes" id="UP001732700"/>
    </source>
</evidence>
<organism evidence="1 2">
    <name type="scientific">Avena sativa</name>
    <name type="common">Oat</name>
    <dbReference type="NCBI Taxonomy" id="4498"/>
    <lineage>
        <taxon>Eukaryota</taxon>
        <taxon>Viridiplantae</taxon>
        <taxon>Streptophyta</taxon>
        <taxon>Embryophyta</taxon>
        <taxon>Tracheophyta</taxon>
        <taxon>Spermatophyta</taxon>
        <taxon>Magnoliopsida</taxon>
        <taxon>Liliopsida</taxon>
        <taxon>Poales</taxon>
        <taxon>Poaceae</taxon>
        <taxon>BOP clade</taxon>
        <taxon>Pooideae</taxon>
        <taxon>Poodae</taxon>
        <taxon>Poeae</taxon>
        <taxon>Poeae Chloroplast Group 1 (Aveneae type)</taxon>
        <taxon>Aveninae</taxon>
        <taxon>Avena</taxon>
    </lineage>
</organism>
<proteinExistence type="predicted"/>
<evidence type="ECO:0000313" key="1">
    <source>
        <dbReference type="EnsemblPlants" id="AVESA.00010b.r2.2DG0401570.1.CDS"/>
    </source>
</evidence>
<name>A0ACD5V8X9_AVESA</name>
<dbReference type="EnsemblPlants" id="AVESA.00010b.r2.2DG0401570.1">
    <property type="protein sequence ID" value="AVESA.00010b.r2.2DG0401570.1.CDS"/>
    <property type="gene ID" value="AVESA.00010b.r2.2DG0401570"/>
</dbReference>